<comment type="caution">
    <text evidence="4">The sequence shown here is derived from an EMBL/GenBank/DDBJ whole genome shotgun (WGS) entry which is preliminary data.</text>
</comment>
<evidence type="ECO:0000313" key="4">
    <source>
        <dbReference type="EMBL" id="KAF7151721.1"/>
    </source>
</evidence>
<dbReference type="InterPro" id="IPR002110">
    <property type="entry name" value="Ankyrin_rpt"/>
</dbReference>
<dbReference type="EMBL" id="WJXA01000002">
    <property type="protein sequence ID" value="KAF7151721.1"/>
    <property type="molecule type" value="Genomic_DNA"/>
</dbReference>
<keyword evidence="5" id="KW-1185">Reference proteome</keyword>
<dbReference type="AlphaFoldDB" id="A0A834HP53"/>
<keyword evidence="1" id="KW-0677">Repeat</keyword>
<dbReference type="OrthoDB" id="20872at2759"/>
<dbReference type="SUPFAM" id="SSF48371">
    <property type="entry name" value="ARM repeat"/>
    <property type="match status" value="1"/>
</dbReference>
<sequence>MAITPELLERLFRIFCHGEGPDAGAKEIYVHLTKKMPNYFCIQVLNLMKQEKTRRVTRLHAIYVLRHMLVSDGGESFSRFNSRTAMELKREVLGWLRHFQDGHAAGILCKIVSFLAAQLLPVGKWPELEGFLTSYIQETEPVALDSTLLNLLDELAQHVPTSYLEAVPKKIGDALLEKLIAITSSDVLFNTYSAEARRHATRVSIVVLRRFPGDNGLLVHLFRGVIDFIFESLASDETFGRQLIEELQSFAMAPEWLQDAVVDDFSMYMLKIIRSPSFSPKTIDSAKTTLLLVAELNPNSCSRIHKLVVSSKIPLPLHSACANNEVERARMLLKAGTMVDALDVNKNTALHYAAQYGSKECAALLLEHGAAITLQNLDGETPIAFARRYGQHEVNAD</sequence>
<dbReference type="PANTHER" id="PTHR24173">
    <property type="entry name" value="ANKYRIN REPEAT CONTAINING"/>
    <property type="match status" value="1"/>
</dbReference>
<organism evidence="4 5">
    <name type="scientific">Rhododendron simsii</name>
    <name type="common">Sims's rhododendron</name>
    <dbReference type="NCBI Taxonomy" id="118357"/>
    <lineage>
        <taxon>Eukaryota</taxon>
        <taxon>Viridiplantae</taxon>
        <taxon>Streptophyta</taxon>
        <taxon>Embryophyta</taxon>
        <taxon>Tracheophyta</taxon>
        <taxon>Spermatophyta</taxon>
        <taxon>Magnoliopsida</taxon>
        <taxon>eudicotyledons</taxon>
        <taxon>Gunneridae</taxon>
        <taxon>Pentapetalae</taxon>
        <taxon>asterids</taxon>
        <taxon>Ericales</taxon>
        <taxon>Ericaceae</taxon>
        <taxon>Ericoideae</taxon>
        <taxon>Rhodoreae</taxon>
        <taxon>Rhododendron</taxon>
    </lineage>
</organism>
<dbReference type="Proteomes" id="UP000626092">
    <property type="component" value="Unassembled WGS sequence"/>
</dbReference>
<dbReference type="Gene3D" id="1.25.40.20">
    <property type="entry name" value="Ankyrin repeat-containing domain"/>
    <property type="match status" value="1"/>
</dbReference>
<dbReference type="Pfam" id="PF12796">
    <property type="entry name" value="Ank_2"/>
    <property type="match status" value="1"/>
</dbReference>
<proteinExistence type="predicted"/>
<gene>
    <name evidence="4" type="ORF">RHSIM_Rhsim02G0054200</name>
</gene>
<dbReference type="InterPro" id="IPR016024">
    <property type="entry name" value="ARM-type_fold"/>
</dbReference>
<feature type="repeat" description="ANK" evidence="3">
    <location>
        <begin position="345"/>
        <end position="377"/>
    </location>
</feature>
<evidence type="ECO:0000256" key="2">
    <source>
        <dbReference type="ARBA" id="ARBA00023043"/>
    </source>
</evidence>
<accession>A0A834HP53</accession>
<dbReference type="InterPro" id="IPR011989">
    <property type="entry name" value="ARM-like"/>
</dbReference>
<dbReference type="PROSITE" id="PS50088">
    <property type="entry name" value="ANK_REPEAT"/>
    <property type="match status" value="2"/>
</dbReference>
<evidence type="ECO:0000256" key="3">
    <source>
        <dbReference type="PROSITE-ProRule" id="PRU00023"/>
    </source>
</evidence>
<dbReference type="SMART" id="SM00248">
    <property type="entry name" value="ANK"/>
    <property type="match status" value="2"/>
</dbReference>
<protein>
    <submittedName>
        <fullName evidence="4">Uncharacterized protein</fullName>
    </submittedName>
</protein>
<keyword evidence="2 3" id="KW-0040">ANK repeat</keyword>
<evidence type="ECO:0000256" key="1">
    <source>
        <dbReference type="ARBA" id="ARBA00022737"/>
    </source>
</evidence>
<reference evidence="4" key="1">
    <citation type="submission" date="2019-11" db="EMBL/GenBank/DDBJ databases">
        <authorList>
            <person name="Liu Y."/>
            <person name="Hou J."/>
            <person name="Li T.-Q."/>
            <person name="Guan C.-H."/>
            <person name="Wu X."/>
            <person name="Wu H.-Z."/>
            <person name="Ling F."/>
            <person name="Zhang R."/>
            <person name="Shi X.-G."/>
            <person name="Ren J.-P."/>
            <person name="Chen E.-F."/>
            <person name="Sun J.-M."/>
        </authorList>
    </citation>
    <scope>NUCLEOTIDE SEQUENCE</scope>
    <source>
        <strain evidence="4">Adult_tree_wgs_1</strain>
        <tissue evidence="4">Leaves</tissue>
    </source>
</reference>
<dbReference type="SUPFAM" id="SSF48403">
    <property type="entry name" value="Ankyrin repeat"/>
    <property type="match status" value="1"/>
</dbReference>
<dbReference type="Gene3D" id="1.25.10.10">
    <property type="entry name" value="Leucine-rich Repeat Variant"/>
    <property type="match status" value="1"/>
</dbReference>
<dbReference type="InterPro" id="IPR036770">
    <property type="entry name" value="Ankyrin_rpt-contain_sf"/>
</dbReference>
<evidence type="ECO:0000313" key="5">
    <source>
        <dbReference type="Proteomes" id="UP000626092"/>
    </source>
</evidence>
<dbReference type="PROSITE" id="PS50297">
    <property type="entry name" value="ANK_REP_REGION"/>
    <property type="match status" value="1"/>
</dbReference>
<dbReference type="PANTHER" id="PTHR24173:SF74">
    <property type="entry name" value="ANKYRIN REPEAT DOMAIN-CONTAINING PROTEIN 16"/>
    <property type="match status" value="1"/>
</dbReference>
<name>A0A834HP53_RHOSS</name>
<feature type="repeat" description="ANK" evidence="3">
    <location>
        <begin position="316"/>
        <end position="344"/>
    </location>
</feature>